<dbReference type="InterPro" id="IPR000504">
    <property type="entry name" value="RRM_dom"/>
</dbReference>
<dbReference type="CDD" id="cd12236">
    <property type="entry name" value="RRM_snRNP70"/>
    <property type="match status" value="1"/>
</dbReference>
<dbReference type="InterPro" id="IPR035979">
    <property type="entry name" value="RBD_domain_sf"/>
</dbReference>
<evidence type="ECO:0000256" key="6">
    <source>
        <dbReference type="ARBA" id="ARBA00023274"/>
    </source>
</evidence>
<dbReference type="GO" id="GO:0071004">
    <property type="term" value="C:U2-type prespliceosome"/>
    <property type="evidence" value="ECO:0007669"/>
    <property type="project" value="TreeGrafter"/>
</dbReference>
<dbReference type="PANTHER" id="PTHR13952:SF5">
    <property type="entry name" value="U1 SMALL NUCLEAR RIBONUCLEOPROTEIN 70 KDA"/>
    <property type="match status" value="1"/>
</dbReference>
<dbReference type="InterPro" id="IPR012677">
    <property type="entry name" value="Nucleotide-bd_a/b_plait_sf"/>
</dbReference>
<dbReference type="FunFam" id="3.30.70.330:FF:001585">
    <property type="entry name" value="U1 small nuclear ribonucleoprotein 70 kDa"/>
    <property type="match status" value="1"/>
</dbReference>
<feature type="domain" description="RRM" evidence="10">
    <location>
        <begin position="100"/>
        <end position="178"/>
    </location>
</feature>
<organism evidence="11">
    <name type="scientific">Myxobolus squamalis</name>
    <name type="common">Myxosporean</name>
    <dbReference type="NCBI Taxonomy" id="59785"/>
    <lineage>
        <taxon>Eukaryota</taxon>
        <taxon>Metazoa</taxon>
        <taxon>Cnidaria</taxon>
        <taxon>Myxozoa</taxon>
        <taxon>Myxosporea</taxon>
        <taxon>Bivalvulida</taxon>
        <taxon>Platysporina</taxon>
        <taxon>Myxobolidae</taxon>
        <taxon>Myxobolus</taxon>
    </lineage>
</organism>
<dbReference type="SMART" id="SM00360">
    <property type="entry name" value="RRM"/>
    <property type="match status" value="1"/>
</dbReference>
<sequence>MTQFLPPNLLSLFFPRDPLPFKIPPKKKKCPKSKQYSGVSAYLDHFEEPLDLPPVIYESRFERRERKLRERQENEVRILEEKKSKWDPKSDTTISTDPYKTLFIGRLSYETTESRLKREFEIYGPIKQIYVIKNKFTGVPRGYAFIEYEHTRDMHAGYKHMDGKKIDGRRVIVDAERGRAERHWLPRYLGGGLGAHRRMTRPKKTENQTARKMTSESFDNENSSERKYRDGMNQFRDQRDRRRDSENFRPRNESGYRDRRRSRSKQDGGRRNQEDDSKKTRKRQEICMKINS</sequence>
<dbReference type="GO" id="GO:0030619">
    <property type="term" value="F:U1 snRNA binding"/>
    <property type="evidence" value="ECO:0007669"/>
    <property type="project" value="InterPro"/>
</dbReference>
<evidence type="ECO:0000256" key="1">
    <source>
        <dbReference type="ARBA" id="ARBA00004324"/>
    </source>
</evidence>
<dbReference type="AlphaFoldDB" id="A0A6B2G4J8"/>
<proteinExistence type="predicted"/>
<comment type="subcellular location">
    <subcellularLocation>
        <location evidence="1">Nucleus speckle</location>
    </subcellularLocation>
    <subcellularLocation>
        <location evidence="2">Nucleus</location>
        <location evidence="2">Nucleoplasm</location>
    </subcellularLocation>
</comment>
<dbReference type="SUPFAM" id="SSF54928">
    <property type="entry name" value="RNA-binding domain, RBD"/>
    <property type="match status" value="1"/>
</dbReference>
<accession>A0A6B2G4J8</accession>
<feature type="compositionally biased region" description="Basic and acidic residues" evidence="9">
    <location>
        <begin position="264"/>
        <end position="286"/>
    </location>
</feature>
<keyword evidence="5" id="KW-0539">Nucleus</keyword>
<comment type="function">
    <text evidence="7">Component of the spliceosomal U1 snRNP, which is essential for recognition of the pre-mRNA 5' splice-site and the subsequent assembly of the spliceosome. SNRNP70 binds to the loop I region of U1-snRNA.</text>
</comment>
<protein>
    <recommendedName>
        <fullName evidence="3">U1 small nuclear ribonucleoprotein 70 kDa</fullName>
    </recommendedName>
</protein>
<dbReference type="EMBL" id="GHBR01001044">
    <property type="protein sequence ID" value="NDJ96429.1"/>
    <property type="molecule type" value="Transcribed_RNA"/>
</dbReference>
<dbReference type="InterPro" id="IPR022023">
    <property type="entry name" value="U1snRNP70_N"/>
</dbReference>
<keyword evidence="6 11" id="KW-0687">Ribonucleoprotein</keyword>
<name>A0A6B2G4J8_MYXSQ</name>
<dbReference type="Gene3D" id="3.30.70.330">
    <property type="match status" value="1"/>
</dbReference>
<dbReference type="InterPro" id="IPR034143">
    <property type="entry name" value="snRNP70_RRM"/>
</dbReference>
<keyword evidence="4 8" id="KW-0694">RNA-binding</keyword>
<evidence type="ECO:0000256" key="7">
    <source>
        <dbReference type="ARBA" id="ARBA00058765"/>
    </source>
</evidence>
<evidence type="ECO:0000256" key="4">
    <source>
        <dbReference type="ARBA" id="ARBA00022884"/>
    </source>
</evidence>
<evidence type="ECO:0000256" key="8">
    <source>
        <dbReference type="PROSITE-ProRule" id="PRU00176"/>
    </source>
</evidence>
<feature type="region of interest" description="Disordered" evidence="9">
    <location>
        <begin position="190"/>
        <end position="292"/>
    </location>
</feature>
<dbReference type="PANTHER" id="PTHR13952">
    <property type="entry name" value="U1 SMALL NUCLEAR RIBONUCLEOPROTEIN 70 KD"/>
    <property type="match status" value="1"/>
</dbReference>
<reference evidence="11" key="1">
    <citation type="submission" date="2018-11" db="EMBL/GenBank/DDBJ databases">
        <title>Myxobolus squamalis genome and transcriptome.</title>
        <authorList>
            <person name="Yahalomi D."/>
            <person name="Atkinson S.D."/>
            <person name="Neuhof M."/>
            <person name="Chang E.S."/>
            <person name="Philippe H."/>
            <person name="Cartwright P."/>
            <person name="Bartholomew J.L."/>
            <person name="Huchon D."/>
        </authorList>
    </citation>
    <scope>NUCLEOTIDE SEQUENCE</scope>
    <source>
        <strain evidence="11">71B08</strain>
        <tissue evidence="11">Whole</tissue>
    </source>
</reference>
<feature type="compositionally biased region" description="Basic and acidic residues" evidence="9">
    <location>
        <begin position="223"/>
        <end position="257"/>
    </location>
</feature>
<evidence type="ECO:0000313" key="11">
    <source>
        <dbReference type="EMBL" id="NDJ96429.1"/>
    </source>
</evidence>
<dbReference type="PROSITE" id="PS50102">
    <property type="entry name" value="RRM"/>
    <property type="match status" value="1"/>
</dbReference>
<evidence type="ECO:0000256" key="2">
    <source>
        <dbReference type="ARBA" id="ARBA00004642"/>
    </source>
</evidence>
<dbReference type="GO" id="GO:0005685">
    <property type="term" value="C:U1 snRNP"/>
    <property type="evidence" value="ECO:0007669"/>
    <property type="project" value="TreeGrafter"/>
</dbReference>
<dbReference type="InterPro" id="IPR051183">
    <property type="entry name" value="U1_U11-U12_snRNP_70-35kDa"/>
</dbReference>
<dbReference type="GO" id="GO:0071011">
    <property type="term" value="C:precatalytic spliceosome"/>
    <property type="evidence" value="ECO:0007669"/>
    <property type="project" value="TreeGrafter"/>
</dbReference>
<evidence type="ECO:0000256" key="3">
    <source>
        <dbReference type="ARBA" id="ARBA00016996"/>
    </source>
</evidence>
<evidence type="ECO:0000256" key="9">
    <source>
        <dbReference type="SAM" id="MobiDB-lite"/>
    </source>
</evidence>
<dbReference type="GO" id="GO:0000398">
    <property type="term" value="P:mRNA splicing, via spliceosome"/>
    <property type="evidence" value="ECO:0007669"/>
    <property type="project" value="TreeGrafter"/>
</dbReference>
<dbReference type="Pfam" id="PF00076">
    <property type="entry name" value="RRM_1"/>
    <property type="match status" value="1"/>
</dbReference>
<dbReference type="GO" id="GO:0003729">
    <property type="term" value="F:mRNA binding"/>
    <property type="evidence" value="ECO:0007669"/>
    <property type="project" value="TreeGrafter"/>
</dbReference>
<evidence type="ECO:0000256" key="5">
    <source>
        <dbReference type="ARBA" id="ARBA00023242"/>
    </source>
</evidence>
<feature type="compositionally biased region" description="Polar residues" evidence="9">
    <location>
        <begin position="207"/>
        <end position="221"/>
    </location>
</feature>
<evidence type="ECO:0000259" key="10">
    <source>
        <dbReference type="PROSITE" id="PS50102"/>
    </source>
</evidence>
<dbReference type="GO" id="GO:0016607">
    <property type="term" value="C:nuclear speck"/>
    <property type="evidence" value="ECO:0007669"/>
    <property type="project" value="UniProtKB-SubCell"/>
</dbReference>
<dbReference type="Pfam" id="PF12220">
    <property type="entry name" value="U1snRNP70_N"/>
    <property type="match status" value="1"/>
</dbReference>